<dbReference type="EMBL" id="VLKY01000007">
    <property type="protein sequence ID" value="TWI53890.1"/>
    <property type="molecule type" value="Genomic_DNA"/>
</dbReference>
<reference evidence="14 15" key="1">
    <citation type="journal article" date="2015" name="Stand. Genomic Sci.">
        <title>Genomic Encyclopedia of Bacterial and Archaeal Type Strains, Phase III: the genomes of soil and plant-associated and newly described type strains.</title>
        <authorList>
            <person name="Whitman W.B."/>
            <person name="Woyke T."/>
            <person name="Klenk H.P."/>
            <person name="Zhou Y."/>
            <person name="Lilburn T.G."/>
            <person name="Beck B.J."/>
            <person name="De Vos P."/>
            <person name="Vandamme P."/>
            <person name="Eisen J.A."/>
            <person name="Garrity G."/>
            <person name="Hugenholtz P."/>
            <person name="Kyrpides N.C."/>
        </authorList>
    </citation>
    <scope>NUCLEOTIDE SEQUENCE [LARGE SCALE GENOMIC DNA]</scope>
    <source>
        <strain evidence="14 15">CGMCC 1.6858</strain>
    </source>
</reference>
<dbReference type="PANTHER" id="PTHR30070:SF1">
    <property type="entry name" value="CYTOCHROME C BIOGENESIS B-RELATED"/>
    <property type="match status" value="1"/>
</dbReference>
<feature type="transmembrane region" description="Helical" evidence="13">
    <location>
        <begin position="54"/>
        <end position="72"/>
    </location>
</feature>
<evidence type="ECO:0000256" key="5">
    <source>
        <dbReference type="ARBA" id="ARBA00022448"/>
    </source>
</evidence>
<dbReference type="OrthoDB" id="9799895at2"/>
<keyword evidence="15" id="KW-1185">Reference proteome</keyword>
<evidence type="ECO:0000256" key="12">
    <source>
        <dbReference type="PIRNR" id="PIRNR002764"/>
    </source>
</evidence>
<comment type="subcellular location">
    <subcellularLocation>
        <location evidence="2">Cell inner membrane</location>
        <topology evidence="2">Multi-pass membrane protein</topology>
    </subcellularLocation>
</comment>
<feature type="transmembrane region" description="Helical" evidence="13">
    <location>
        <begin position="131"/>
        <end position="154"/>
    </location>
</feature>
<evidence type="ECO:0000256" key="6">
    <source>
        <dbReference type="ARBA" id="ARBA00022475"/>
    </source>
</evidence>
<sequence>MTGFVRSLVLREARLLFRRPAELVNPLIFFALVVALFPLAVGPQAELLRELSPGLIWVAALLAVLLSLDGLFRSDYEDGSLEQWMLSPRPLAVLVLAKVLTHWVISGLALVLLSPVLALMLGLPSQCLGTLILSLLLGTPTLSLLGAIGAALTVGLRRGGLLLALLILPLYIPVLILGSGALQASLQGMSSSGQLLWLGSLAVLTLTLSPFAISAGLRISVGE</sequence>
<keyword evidence="5 12" id="KW-0813">Transport</keyword>
<dbReference type="Proteomes" id="UP000316905">
    <property type="component" value="Unassembled WGS sequence"/>
</dbReference>
<dbReference type="AlphaFoldDB" id="A0A562QCK2"/>
<gene>
    <name evidence="14" type="ORF">IQ22_02501</name>
</gene>
<keyword evidence="9 12" id="KW-0201">Cytochrome c-type biogenesis</keyword>
<keyword evidence="6 12" id="KW-1003">Cell membrane</keyword>
<comment type="function">
    <text evidence="1 12">Required for the export of heme to the periplasm for the biogenesis of c-type cytochromes.</text>
</comment>
<dbReference type="InterPro" id="IPR026031">
    <property type="entry name" value="Cyt_c_CcmB_bac"/>
</dbReference>
<evidence type="ECO:0000256" key="7">
    <source>
        <dbReference type="ARBA" id="ARBA00022519"/>
    </source>
</evidence>
<feature type="transmembrane region" description="Helical" evidence="13">
    <location>
        <begin position="21"/>
        <end position="42"/>
    </location>
</feature>
<keyword evidence="8 13" id="KW-0812">Transmembrane</keyword>
<evidence type="ECO:0000256" key="2">
    <source>
        <dbReference type="ARBA" id="ARBA00004429"/>
    </source>
</evidence>
<dbReference type="PANTHER" id="PTHR30070">
    <property type="entry name" value="HEME EXPORTER PROTEIN B"/>
    <property type="match status" value="1"/>
</dbReference>
<keyword evidence="10 13" id="KW-1133">Transmembrane helix</keyword>
<name>A0A562QCK2_9PSED</name>
<evidence type="ECO:0000256" key="9">
    <source>
        <dbReference type="ARBA" id="ARBA00022748"/>
    </source>
</evidence>
<evidence type="ECO:0000313" key="15">
    <source>
        <dbReference type="Proteomes" id="UP000316905"/>
    </source>
</evidence>
<feature type="transmembrane region" description="Helical" evidence="13">
    <location>
        <begin position="194"/>
        <end position="217"/>
    </location>
</feature>
<proteinExistence type="inferred from homology"/>
<organism evidence="14 15">
    <name type="scientific">Pseudomonas duriflava</name>
    <dbReference type="NCBI Taxonomy" id="459528"/>
    <lineage>
        <taxon>Bacteria</taxon>
        <taxon>Pseudomonadati</taxon>
        <taxon>Pseudomonadota</taxon>
        <taxon>Gammaproteobacteria</taxon>
        <taxon>Pseudomonadales</taxon>
        <taxon>Pseudomonadaceae</taxon>
        <taxon>Pseudomonas</taxon>
    </lineage>
</organism>
<dbReference type="GO" id="GO:0005886">
    <property type="term" value="C:plasma membrane"/>
    <property type="evidence" value="ECO:0007669"/>
    <property type="project" value="UniProtKB-SubCell"/>
</dbReference>
<evidence type="ECO:0000256" key="1">
    <source>
        <dbReference type="ARBA" id="ARBA00002442"/>
    </source>
</evidence>
<protein>
    <recommendedName>
        <fullName evidence="4 12">Heme exporter protein B</fullName>
    </recommendedName>
</protein>
<dbReference type="InterPro" id="IPR003544">
    <property type="entry name" value="Cyt_c_biogenesis_CcmB"/>
</dbReference>
<dbReference type="GO" id="GO:1903607">
    <property type="term" value="P:cytochrome c biosynthetic process"/>
    <property type="evidence" value="ECO:0007669"/>
    <property type="project" value="TreeGrafter"/>
</dbReference>
<accession>A0A562QCK2</accession>
<evidence type="ECO:0000256" key="11">
    <source>
        <dbReference type="ARBA" id="ARBA00023136"/>
    </source>
</evidence>
<evidence type="ECO:0000256" key="3">
    <source>
        <dbReference type="ARBA" id="ARBA00010544"/>
    </source>
</evidence>
<evidence type="ECO:0000256" key="10">
    <source>
        <dbReference type="ARBA" id="ARBA00022989"/>
    </source>
</evidence>
<feature type="transmembrane region" description="Helical" evidence="13">
    <location>
        <begin position="161"/>
        <end position="182"/>
    </location>
</feature>
<dbReference type="RefSeq" id="WP_145142139.1">
    <property type="nucleotide sequence ID" value="NZ_VLKY01000007.1"/>
</dbReference>
<dbReference type="PIRSF" id="PIRSF002764">
    <property type="entry name" value="CcmB"/>
    <property type="match status" value="1"/>
</dbReference>
<evidence type="ECO:0000313" key="14">
    <source>
        <dbReference type="EMBL" id="TWI53890.1"/>
    </source>
</evidence>
<dbReference type="Pfam" id="PF03379">
    <property type="entry name" value="CcmB"/>
    <property type="match status" value="1"/>
</dbReference>
<keyword evidence="11 12" id="KW-0472">Membrane</keyword>
<dbReference type="GO" id="GO:0017004">
    <property type="term" value="P:cytochrome complex assembly"/>
    <property type="evidence" value="ECO:0007669"/>
    <property type="project" value="UniProtKB-KW"/>
</dbReference>
<comment type="similarity">
    <text evidence="3 12">Belongs to the CcmB/CycW/HelB family.</text>
</comment>
<evidence type="ECO:0000256" key="13">
    <source>
        <dbReference type="SAM" id="Phobius"/>
    </source>
</evidence>
<comment type="caution">
    <text evidence="14">The sequence shown here is derived from an EMBL/GenBank/DDBJ whole genome shotgun (WGS) entry which is preliminary data.</text>
</comment>
<feature type="transmembrane region" description="Helical" evidence="13">
    <location>
        <begin position="93"/>
        <end position="119"/>
    </location>
</feature>
<keyword evidence="7 12" id="KW-0997">Cell inner membrane</keyword>
<evidence type="ECO:0000256" key="4">
    <source>
        <dbReference type="ARBA" id="ARBA00016452"/>
    </source>
</evidence>
<dbReference type="NCBIfam" id="TIGR01190">
    <property type="entry name" value="ccmB"/>
    <property type="match status" value="1"/>
</dbReference>
<evidence type="ECO:0000256" key="8">
    <source>
        <dbReference type="ARBA" id="ARBA00022692"/>
    </source>
</evidence>
<dbReference type="PRINTS" id="PR01414">
    <property type="entry name" value="CCMBBIOGNSIS"/>
</dbReference>
<dbReference type="GO" id="GO:0015232">
    <property type="term" value="F:heme transmembrane transporter activity"/>
    <property type="evidence" value="ECO:0007669"/>
    <property type="project" value="InterPro"/>
</dbReference>